<dbReference type="CDD" id="cd15904">
    <property type="entry name" value="TSPO_MBR"/>
    <property type="match status" value="1"/>
</dbReference>
<feature type="transmembrane region" description="Helical" evidence="6">
    <location>
        <begin position="130"/>
        <end position="153"/>
    </location>
</feature>
<comment type="subcellular location">
    <subcellularLocation>
        <location evidence="1">Membrane</location>
        <topology evidence="1">Multi-pass membrane protein</topology>
    </subcellularLocation>
</comment>
<evidence type="ECO:0000256" key="6">
    <source>
        <dbReference type="SAM" id="Phobius"/>
    </source>
</evidence>
<feature type="transmembrane region" description="Helical" evidence="6">
    <location>
        <begin position="12"/>
        <end position="28"/>
    </location>
</feature>
<feature type="transmembrane region" description="Helical" evidence="6">
    <location>
        <begin position="104"/>
        <end position="123"/>
    </location>
</feature>
<protein>
    <submittedName>
        <fullName evidence="7">Tryptophan-rich sensory protein</fullName>
    </submittedName>
</protein>
<dbReference type="InterPro" id="IPR038330">
    <property type="entry name" value="TspO/MBR-related_sf"/>
</dbReference>
<proteinExistence type="inferred from homology"/>
<keyword evidence="3 6" id="KW-0812">Transmembrane</keyword>
<dbReference type="GO" id="GO:0033013">
    <property type="term" value="P:tetrapyrrole metabolic process"/>
    <property type="evidence" value="ECO:0007669"/>
    <property type="project" value="UniProtKB-ARBA"/>
</dbReference>
<dbReference type="STRING" id="1284.SHYC_00775"/>
<dbReference type="PIRSF" id="PIRSF005859">
    <property type="entry name" value="PBR"/>
    <property type="match status" value="1"/>
</dbReference>
<dbReference type="PANTHER" id="PTHR10057">
    <property type="entry name" value="PERIPHERAL-TYPE BENZODIAZEPINE RECEPTOR"/>
    <property type="match status" value="1"/>
</dbReference>
<evidence type="ECO:0000256" key="4">
    <source>
        <dbReference type="ARBA" id="ARBA00022989"/>
    </source>
</evidence>
<comment type="caution">
    <text evidence="7">The sequence shown here is derived from an EMBL/GenBank/DDBJ whole genome shotgun (WGS) entry which is preliminary data.</text>
</comment>
<gene>
    <name evidence="7" type="ORF">BUZ57_01840</name>
</gene>
<name>A0A418JLC6_STAHY</name>
<dbReference type="InterPro" id="IPR004307">
    <property type="entry name" value="TspO_MBR"/>
</dbReference>
<evidence type="ECO:0000256" key="5">
    <source>
        <dbReference type="ARBA" id="ARBA00023136"/>
    </source>
</evidence>
<dbReference type="Gene3D" id="1.20.1260.100">
    <property type="entry name" value="TspO/MBR protein"/>
    <property type="match status" value="1"/>
</dbReference>
<sequence>MSKYRNLKQFMRGISPLLGGQMIGGIIVRNARVDYAETKTPPFSPPGFVFPIVWSVLYTSMGIAHALVSRKHRSYVTSFLYYTQLVLNYAWAVIYFRLKWRGVAVIESFLLLGAVMVTTVQFFRKFQIAGVLFLPYVAWCAFASYITTGSYSLNKNQSTY</sequence>
<comment type="similarity">
    <text evidence="2">Belongs to the TspO/BZRP family.</text>
</comment>
<feature type="transmembrane region" description="Helical" evidence="6">
    <location>
        <begin position="48"/>
        <end position="67"/>
    </location>
</feature>
<evidence type="ECO:0000256" key="3">
    <source>
        <dbReference type="ARBA" id="ARBA00022692"/>
    </source>
</evidence>
<dbReference type="AlphaFoldDB" id="A0A418JLC6"/>
<evidence type="ECO:0000256" key="1">
    <source>
        <dbReference type="ARBA" id="ARBA00004141"/>
    </source>
</evidence>
<dbReference type="EMBL" id="QXVO01000004">
    <property type="protein sequence ID" value="RIO47251.1"/>
    <property type="molecule type" value="Genomic_DNA"/>
</dbReference>
<organism evidence="7 8">
    <name type="scientific">Staphylococcus hyicus</name>
    <dbReference type="NCBI Taxonomy" id="1284"/>
    <lineage>
        <taxon>Bacteria</taxon>
        <taxon>Bacillati</taxon>
        <taxon>Bacillota</taxon>
        <taxon>Bacilli</taxon>
        <taxon>Bacillales</taxon>
        <taxon>Staphylococcaceae</taxon>
        <taxon>Staphylococcus</taxon>
    </lineage>
</organism>
<evidence type="ECO:0000256" key="2">
    <source>
        <dbReference type="ARBA" id="ARBA00007524"/>
    </source>
</evidence>
<evidence type="ECO:0000313" key="8">
    <source>
        <dbReference type="Proteomes" id="UP000285625"/>
    </source>
</evidence>
<dbReference type="GO" id="GO:0016020">
    <property type="term" value="C:membrane"/>
    <property type="evidence" value="ECO:0007669"/>
    <property type="project" value="UniProtKB-SubCell"/>
</dbReference>
<keyword evidence="4 6" id="KW-1133">Transmembrane helix</keyword>
<dbReference type="FunFam" id="1.20.1260.100:FF:000001">
    <property type="entry name" value="translocator protein 2"/>
    <property type="match status" value="1"/>
</dbReference>
<evidence type="ECO:0000313" key="7">
    <source>
        <dbReference type="EMBL" id="RIO47251.1"/>
    </source>
</evidence>
<keyword evidence="5 6" id="KW-0472">Membrane</keyword>
<accession>A0A418JLC6</accession>
<feature type="transmembrane region" description="Helical" evidence="6">
    <location>
        <begin position="79"/>
        <end position="98"/>
    </location>
</feature>
<dbReference type="Pfam" id="PF03073">
    <property type="entry name" value="TspO_MBR"/>
    <property type="match status" value="1"/>
</dbReference>
<dbReference type="RefSeq" id="WP_119635069.1">
    <property type="nucleotide sequence ID" value="NZ_JAWCVU010000025.1"/>
</dbReference>
<dbReference type="Proteomes" id="UP000285625">
    <property type="component" value="Unassembled WGS sequence"/>
</dbReference>
<dbReference type="PANTHER" id="PTHR10057:SF0">
    <property type="entry name" value="TRANSLOCATOR PROTEIN"/>
    <property type="match status" value="1"/>
</dbReference>
<reference evidence="7 8" key="1">
    <citation type="journal article" date="2016" name="Front. Microbiol.">
        <title>Comprehensive Phylogenetic Analysis of Bovine Non-aureus Staphylococci Species Based on Whole-Genome Sequencing.</title>
        <authorList>
            <person name="Naushad S."/>
            <person name="Barkema H.W."/>
            <person name="Luby C."/>
            <person name="Condas L.A."/>
            <person name="Nobrega D.B."/>
            <person name="Carson D.A."/>
            <person name="De Buck J."/>
        </authorList>
    </citation>
    <scope>NUCLEOTIDE SEQUENCE [LARGE SCALE GENOMIC DNA]</scope>
    <source>
        <strain evidence="7 8">SNUC 5959</strain>
    </source>
</reference>